<keyword evidence="5" id="KW-0949">S-adenosyl-L-methionine</keyword>
<evidence type="ECO:0000256" key="1">
    <source>
        <dbReference type="ARBA" id="ARBA00004141"/>
    </source>
</evidence>
<feature type="transmembrane region" description="Helical" evidence="5">
    <location>
        <begin position="99"/>
        <end position="120"/>
    </location>
</feature>
<feature type="transmembrane region" description="Helical" evidence="5">
    <location>
        <begin position="153"/>
        <end position="171"/>
    </location>
</feature>
<feature type="signal peptide" evidence="7">
    <location>
        <begin position="1"/>
        <end position="18"/>
    </location>
</feature>
<evidence type="ECO:0000313" key="9">
    <source>
        <dbReference type="Proteomes" id="UP001187682"/>
    </source>
</evidence>
<comment type="similarity">
    <text evidence="5">Belongs to the class VI-like SAM-binding methyltransferase superfamily. Isoprenylcysteine carboxyl methyltransferase family.</text>
</comment>
<feature type="compositionally biased region" description="Polar residues" evidence="6">
    <location>
        <begin position="296"/>
        <end position="305"/>
    </location>
</feature>
<feature type="region of interest" description="Disordered" evidence="6">
    <location>
        <begin position="283"/>
        <end position="322"/>
    </location>
</feature>
<accession>A0AAE8MR92</accession>
<dbReference type="GO" id="GO:0005789">
    <property type="term" value="C:endoplasmic reticulum membrane"/>
    <property type="evidence" value="ECO:0007669"/>
    <property type="project" value="UniProtKB-SubCell"/>
</dbReference>
<name>A0AAE8MR92_9PEZI</name>
<keyword evidence="9" id="KW-1185">Reference proteome</keyword>
<evidence type="ECO:0000256" key="6">
    <source>
        <dbReference type="SAM" id="MobiDB-lite"/>
    </source>
</evidence>
<evidence type="ECO:0000256" key="2">
    <source>
        <dbReference type="ARBA" id="ARBA00022692"/>
    </source>
</evidence>
<keyword evidence="7" id="KW-0732">Signal</keyword>
<comment type="caution">
    <text evidence="5">Lacks conserved residue(s) required for the propagation of feature annotation.</text>
</comment>
<evidence type="ECO:0000256" key="7">
    <source>
        <dbReference type="SAM" id="SignalP"/>
    </source>
</evidence>
<dbReference type="GO" id="GO:0032259">
    <property type="term" value="P:methylation"/>
    <property type="evidence" value="ECO:0007669"/>
    <property type="project" value="UniProtKB-KW"/>
</dbReference>
<proteinExistence type="inferred from homology"/>
<dbReference type="AlphaFoldDB" id="A0AAE8MR92"/>
<sequence length="669" mass="72685">MAFSTSLSQASLAAAVLASTVGTYIALSPPNPTPTTPDSQAPVSDSIRRFKLASRHTTKVVLAPLGLLALHTSSLAYFHPDIPSSLLRYGAENRLDTSLVTWSAATAIPLTLILAAGVPLRLVSHASLGKNFTFALTKPDQLKTDDIYRYVQHPGYTGILVLVLSNAALLYRTDGALSCWIPPSWYQVARYLGWLAAPVGLGIVLAGVWTRVRQEEPSPNQQTRSVNDLLANLRHTSTPPHQRTNHQVASPSLPPAIRHILQLPETPAPAPRGPRNRLRLDARGRRLPAGPPPPRSWQTATGQSNRARDGADRRAPGAIDGGRVADALPGEYVPVARGLVDIVLRVLMREWPTIGPHEELALWTLPDGTRQALLRYLDIYRGGDVTLGDVRAVLVPDEEDPEAGLGNAHFTHLRVPSALLTASNFPSLISTLLPKPSKTAPQTDEPHESWEAADALTPGPPGRLLPALTHLSLALDPSSRSSKGAPSWRHLLQLASRLPGLTHLNLAFWPEPTRTPNARYASVVGPQGNRVQYGGTTMYSHSLDDDWSEAVNILRALSKRLYQLEYLDITGCGAWFPALVKSEDAALDSGGEGEEVGVRGVDWRGDWGKVAVVRMTSGVRITGEESQREKERYRAGIEAATELERHITAQRAGTGRIITVERDDLYALR</sequence>
<comment type="caution">
    <text evidence="8">The sequence shown here is derived from an EMBL/GenBank/DDBJ whole genome shotgun (WGS) entry which is preliminary data.</text>
</comment>
<dbReference type="Proteomes" id="UP001187682">
    <property type="component" value="Unassembled WGS sequence"/>
</dbReference>
<feature type="transmembrane region" description="Helical" evidence="5">
    <location>
        <begin position="191"/>
        <end position="209"/>
    </location>
</feature>
<evidence type="ECO:0000313" key="8">
    <source>
        <dbReference type="EMBL" id="SPN98596.1"/>
    </source>
</evidence>
<gene>
    <name evidence="8" type="ORF">DNG_01641</name>
</gene>
<comment type="catalytic activity">
    <reaction evidence="5">
        <text>[protein]-C-terminal S-[(2E,6E)-farnesyl]-L-cysteine + S-adenosyl-L-methionine = [protein]-C-terminal S-[(2E,6E)-farnesyl]-L-cysteine methyl ester + S-adenosyl-L-homocysteine</text>
        <dbReference type="Rhea" id="RHEA:21672"/>
        <dbReference type="Rhea" id="RHEA-COMP:12125"/>
        <dbReference type="Rhea" id="RHEA-COMP:12126"/>
        <dbReference type="ChEBI" id="CHEBI:57856"/>
        <dbReference type="ChEBI" id="CHEBI:59789"/>
        <dbReference type="ChEBI" id="CHEBI:90510"/>
        <dbReference type="ChEBI" id="CHEBI:90511"/>
        <dbReference type="EC" id="2.1.1.100"/>
    </reaction>
</comment>
<feature type="compositionally biased region" description="Basic and acidic residues" evidence="6">
    <location>
        <begin position="306"/>
        <end position="315"/>
    </location>
</feature>
<keyword evidence="2 5" id="KW-0812">Transmembrane</keyword>
<protein>
    <recommendedName>
        <fullName evidence="5">Protein-S-isoprenylcysteine O-methyltransferase</fullName>
        <ecNumber evidence="5">2.1.1.100</ecNumber>
    </recommendedName>
</protein>
<dbReference type="EMBL" id="ONZQ02000002">
    <property type="protein sequence ID" value="SPN98596.1"/>
    <property type="molecule type" value="Genomic_DNA"/>
</dbReference>
<keyword evidence="5" id="KW-0808">Transferase</keyword>
<comment type="subcellular location">
    <subcellularLocation>
        <location evidence="5">Endoplasmic reticulum membrane</location>
        <topology evidence="5">Multi-pass membrane protein</topology>
    </subcellularLocation>
    <subcellularLocation>
        <location evidence="1">Membrane</location>
        <topology evidence="1">Multi-pass membrane protein</topology>
    </subcellularLocation>
</comment>
<organism evidence="8 9">
    <name type="scientific">Cephalotrichum gorgonifer</name>
    <dbReference type="NCBI Taxonomy" id="2041049"/>
    <lineage>
        <taxon>Eukaryota</taxon>
        <taxon>Fungi</taxon>
        <taxon>Dikarya</taxon>
        <taxon>Ascomycota</taxon>
        <taxon>Pezizomycotina</taxon>
        <taxon>Sordariomycetes</taxon>
        <taxon>Hypocreomycetidae</taxon>
        <taxon>Microascales</taxon>
        <taxon>Microascaceae</taxon>
        <taxon>Cephalotrichum</taxon>
    </lineage>
</organism>
<evidence type="ECO:0000256" key="4">
    <source>
        <dbReference type="ARBA" id="ARBA00023136"/>
    </source>
</evidence>
<keyword evidence="5" id="KW-0489">Methyltransferase</keyword>
<reference evidence="8" key="1">
    <citation type="submission" date="2018-03" db="EMBL/GenBank/DDBJ databases">
        <authorList>
            <person name="Guldener U."/>
        </authorList>
    </citation>
    <scope>NUCLEOTIDE SEQUENCE</scope>
</reference>
<keyword evidence="5" id="KW-0256">Endoplasmic reticulum</keyword>
<dbReference type="EC" id="2.1.1.100" evidence="5"/>
<feature type="chain" id="PRO_5042065784" description="Protein-S-isoprenylcysteine O-methyltransferase" evidence="7">
    <location>
        <begin position="19"/>
        <end position="669"/>
    </location>
</feature>
<keyword evidence="4 5" id="KW-0472">Membrane</keyword>
<keyword evidence="3 5" id="KW-1133">Transmembrane helix</keyword>
<dbReference type="InterPro" id="IPR007269">
    <property type="entry name" value="ICMT_MeTrfase"/>
</dbReference>
<evidence type="ECO:0000256" key="5">
    <source>
        <dbReference type="RuleBase" id="RU362022"/>
    </source>
</evidence>
<dbReference type="GO" id="GO:0004671">
    <property type="term" value="F:protein C-terminal S-isoprenylcysteine carboxyl O-methyltransferase activity"/>
    <property type="evidence" value="ECO:0007669"/>
    <property type="project" value="UniProtKB-EC"/>
</dbReference>
<dbReference type="Pfam" id="PF04140">
    <property type="entry name" value="ICMT"/>
    <property type="match status" value="1"/>
</dbReference>
<evidence type="ECO:0000256" key="3">
    <source>
        <dbReference type="ARBA" id="ARBA00022989"/>
    </source>
</evidence>
<dbReference type="Gene3D" id="1.20.120.1630">
    <property type="match status" value="1"/>
</dbReference>